<reference evidence="24 25" key="1">
    <citation type="submission" date="2020-10" db="EMBL/GenBank/DDBJ databases">
        <title>The genome sequence of Chitinilyticum litopenaei 4Y14.</title>
        <authorList>
            <person name="Liu Y."/>
        </authorList>
    </citation>
    <scope>NUCLEOTIDE SEQUENCE [LARGE SCALE GENOMIC DNA]</scope>
    <source>
        <strain evidence="24 25">4Y14</strain>
    </source>
</reference>
<evidence type="ECO:0000313" key="25">
    <source>
        <dbReference type="Proteomes" id="UP000604481"/>
    </source>
</evidence>
<keyword evidence="8 17" id="KW-0479">Metal-binding</keyword>
<dbReference type="InterPro" id="IPR002429">
    <property type="entry name" value="CcO_II-like_C"/>
</dbReference>
<evidence type="ECO:0000259" key="23">
    <source>
        <dbReference type="PROSITE" id="PS51007"/>
    </source>
</evidence>
<evidence type="ECO:0000256" key="15">
    <source>
        <dbReference type="ARBA" id="ARBA00024688"/>
    </source>
</evidence>
<dbReference type="InterPro" id="IPR009056">
    <property type="entry name" value="Cyt_c-like_dom"/>
</dbReference>
<evidence type="ECO:0000256" key="18">
    <source>
        <dbReference type="RuleBase" id="RU000456"/>
    </source>
</evidence>
<dbReference type="GO" id="GO:0005886">
    <property type="term" value="C:plasma membrane"/>
    <property type="evidence" value="ECO:0007669"/>
    <property type="project" value="UniProtKB-SubCell"/>
</dbReference>
<dbReference type="PRINTS" id="PR01166">
    <property type="entry name" value="CYCOXIDASEII"/>
</dbReference>
<dbReference type="PROSITE" id="PS51007">
    <property type="entry name" value="CYTC"/>
    <property type="match status" value="1"/>
</dbReference>
<keyword evidence="13 19" id="KW-0186">Copper</keyword>
<evidence type="ECO:0000256" key="6">
    <source>
        <dbReference type="ARBA" id="ARBA00022660"/>
    </source>
</evidence>
<evidence type="ECO:0000256" key="1">
    <source>
        <dbReference type="ARBA" id="ARBA00004141"/>
    </source>
</evidence>
<evidence type="ECO:0000256" key="20">
    <source>
        <dbReference type="SAM" id="Phobius"/>
    </source>
</evidence>
<dbReference type="Pfam" id="PF13442">
    <property type="entry name" value="Cytochrome_CBB3"/>
    <property type="match status" value="1"/>
</dbReference>
<dbReference type="EC" id="7.1.1.9" evidence="19"/>
<keyword evidence="10 18" id="KW-0249">Electron transport</keyword>
<dbReference type="SUPFAM" id="SSF49503">
    <property type="entry name" value="Cupredoxins"/>
    <property type="match status" value="1"/>
</dbReference>
<proteinExistence type="inferred from homology"/>
<keyword evidence="7 18" id="KW-0812">Transmembrane</keyword>
<dbReference type="SUPFAM" id="SSF46626">
    <property type="entry name" value="Cytochrome c"/>
    <property type="match status" value="1"/>
</dbReference>
<keyword evidence="25" id="KW-1185">Reference proteome</keyword>
<dbReference type="GO" id="GO:0009279">
    <property type="term" value="C:cell outer membrane"/>
    <property type="evidence" value="ECO:0007669"/>
    <property type="project" value="UniProtKB-SubCell"/>
</dbReference>
<organism evidence="24 25">
    <name type="scientific">Chitinilyticum piscinae</name>
    <dbReference type="NCBI Taxonomy" id="2866724"/>
    <lineage>
        <taxon>Bacteria</taxon>
        <taxon>Pseudomonadati</taxon>
        <taxon>Pseudomonadota</taxon>
        <taxon>Betaproteobacteria</taxon>
        <taxon>Neisseriales</taxon>
        <taxon>Chitinibacteraceae</taxon>
        <taxon>Chitinilyticum</taxon>
    </lineage>
</organism>
<keyword evidence="6 18" id="KW-0679">Respiratory chain</keyword>
<dbReference type="NCBIfam" id="TIGR02866">
    <property type="entry name" value="CoxB"/>
    <property type="match status" value="1"/>
</dbReference>
<evidence type="ECO:0000256" key="16">
    <source>
        <dbReference type="ARBA" id="ARBA00047816"/>
    </source>
</evidence>
<comment type="caution">
    <text evidence="24">The sequence shown here is derived from an EMBL/GenBank/DDBJ whole genome shotgun (WGS) entry which is preliminary data.</text>
</comment>
<evidence type="ECO:0000256" key="14">
    <source>
        <dbReference type="ARBA" id="ARBA00023136"/>
    </source>
</evidence>
<dbReference type="InterPro" id="IPR036257">
    <property type="entry name" value="Cyt_c_oxidase_su2_TM_sf"/>
</dbReference>
<evidence type="ECO:0000256" key="2">
    <source>
        <dbReference type="ARBA" id="ARBA00004459"/>
    </source>
</evidence>
<feature type="domain" description="Cytochrome oxidase subunit II transmembrane region profile" evidence="22">
    <location>
        <begin position="11"/>
        <end position="106"/>
    </location>
</feature>
<evidence type="ECO:0000256" key="10">
    <source>
        <dbReference type="ARBA" id="ARBA00022982"/>
    </source>
</evidence>
<evidence type="ECO:0000256" key="3">
    <source>
        <dbReference type="ARBA" id="ARBA00007866"/>
    </source>
</evidence>
<dbReference type="InterPro" id="IPR036909">
    <property type="entry name" value="Cyt_c-like_dom_sf"/>
</dbReference>
<dbReference type="Pfam" id="PF02790">
    <property type="entry name" value="COX2_TM"/>
    <property type="match status" value="1"/>
</dbReference>
<evidence type="ECO:0000256" key="9">
    <source>
        <dbReference type="ARBA" id="ARBA00022967"/>
    </source>
</evidence>
<dbReference type="PROSITE" id="PS50999">
    <property type="entry name" value="COX2_TM"/>
    <property type="match status" value="1"/>
</dbReference>
<evidence type="ECO:0000256" key="11">
    <source>
        <dbReference type="ARBA" id="ARBA00022989"/>
    </source>
</evidence>
<gene>
    <name evidence="24" type="primary">coxB</name>
    <name evidence="24" type="ORF">INR99_14195</name>
</gene>
<dbReference type="PANTHER" id="PTHR22888">
    <property type="entry name" value="CYTOCHROME C OXIDASE, SUBUNIT II"/>
    <property type="match status" value="1"/>
</dbReference>
<evidence type="ECO:0000256" key="17">
    <source>
        <dbReference type="PROSITE-ProRule" id="PRU00433"/>
    </source>
</evidence>
<accession>A0A8J7FJU7</accession>
<keyword evidence="11 20" id="KW-1133">Transmembrane helix</keyword>
<keyword evidence="9" id="KW-1278">Translocase</keyword>
<evidence type="ECO:0000256" key="7">
    <source>
        <dbReference type="ARBA" id="ARBA00022692"/>
    </source>
</evidence>
<dbReference type="AlphaFoldDB" id="A0A8J7FJU7"/>
<name>A0A8J7FJU7_9NEIS</name>
<dbReference type="InterPro" id="IPR045187">
    <property type="entry name" value="CcO_II"/>
</dbReference>
<feature type="transmembrane region" description="Helical" evidence="20">
    <location>
        <begin position="78"/>
        <end position="96"/>
    </location>
</feature>
<dbReference type="GO" id="GO:0004129">
    <property type="term" value="F:cytochrome-c oxidase activity"/>
    <property type="evidence" value="ECO:0007669"/>
    <property type="project" value="UniProtKB-EC"/>
</dbReference>
<dbReference type="Gene3D" id="1.10.287.90">
    <property type="match status" value="1"/>
</dbReference>
<dbReference type="InterPro" id="IPR008972">
    <property type="entry name" value="Cupredoxin"/>
</dbReference>
<dbReference type="PROSITE" id="PS50857">
    <property type="entry name" value="COX2_CUA"/>
    <property type="match status" value="1"/>
</dbReference>
<evidence type="ECO:0000256" key="13">
    <source>
        <dbReference type="ARBA" id="ARBA00023008"/>
    </source>
</evidence>
<dbReference type="InterPro" id="IPR011759">
    <property type="entry name" value="Cyt_c_oxidase_su2_TM_dom"/>
</dbReference>
<comment type="similarity">
    <text evidence="3 18">Belongs to the cytochrome c oxidase subunit 2 family.</text>
</comment>
<keyword evidence="14 20" id="KW-0472">Membrane</keyword>
<dbReference type="Pfam" id="PF00116">
    <property type="entry name" value="COX2"/>
    <property type="match status" value="1"/>
</dbReference>
<comment type="cofactor">
    <cofactor evidence="19">
        <name>Cu cation</name>
        <dbReference type="ChEBI" id="CHEBI:23378"/>
    </cofactor>
    <text evidence="19">Binds a copper A center.</text>
</comment>
<evidence type="ECO:0000256" key="8">
    <source>
        <dbReference type="ARBA" id="ARBA00022723"/>
    </source>
</evidence>
<comment type="catalytic activity">
    <reaction evidence="16 19">
        <text>4 Fe(II)-[cytochrome c] + O2 + 8 H(+)(in) = 4 Fe(III)-[cytochrome c] + 2 H2O + 4 H(+)(out)</text>
        <dbReference type="Rhea" id="RHEA:11436"/>
        <dbReference type="Rhea" id="RHEA-COMP:10350"/>
        <dbReference type="Rhea" id="RHEA-COMP:14399"/>
        <dbReference type="ChEBI" id="CHEBI:15377"/>
        <dbReference type="ChEBI" id="CHEBI:15378"/>
        <dbReference type="ChEBI" id="CHEBI:15379"/>
        <dbReference type="ChEBI" id="CHEBI:29033"/>
        <dbReference type="ChEBI" id="CHEBI:29034"/>
        <dbReference type="EC" id="7.1.1.9"/>
    </reaction>
</comment>
<evidence type="ECO:0000259" key="21">
    <source>
        <dbReference type="PROSITE" id="PS50857"/>
    </source>
</evidence>
<dbReference type="GO" id="GO:0020037">
    <property type="term" value="F:heme binding"/>
    <property type="evidence" value="ECO:0007669"/>
    <property type="project" value="InterPro"/>
</dbReference>
<sequence>MRGLPILAVPAANAAIWDFQPAVTPIARDISELHVWLMIVILSVAAIVFGALFYAILRHRRSLGHEARPFHENTTVEIAWTLIPAIILAVMAWPAARVVLAQKDNRGAELTIKVTGMQWQWQYDYLDHGFGFKSRLATERAQIENYSPGTPPRKSSTYLLEVNEPLVVPVNTKVRILTTSQDVIHSWGVPAFAVKQDAIPGYIRDTWFRAEQTGTYRGQCVELCGRDHAFMPVVVKVVSKDEFRSWASARQARQQAEAGNPDRNWTREELLARGERVYAENCATCHQPHGEGLGPFPALHGSKIVNGPIEAHLAIVLKGRNAMPAWTSLSEVDIAAVISFERNALGNSRGDLLQPAVVKAARQQEGK</sequence>
<feature type="transmembrane region" description="Helical" evidence="20">
    <location>
        <begin position="33"/>
        <end position="57"/>
    </location>
</feature>
<dbReference type="PROSITE" id="PS00078">
    <property type="entry name" value="COX2"/>
    <property type="match status" value="1"/>
</dbReference>
<dbReference type="PANTHER" id="PTHR22888:SF9">
    <property type="entry name" value="CYTOCHROME C OXIDASE SUBUNIT 2"/>
    <property type="match status" value="1"/>
</dbReference>
<evidence type="ECO:0000256" key="5">
    <source>
        <dbReference type="ARBA" id="ARBA00022617"/>
    </source>
</evidence>
<comment type="subcellular location">
    <subcellularLocation>
        <location evidence="18">Cell membrane</location>
        <topology evidence="18">Multi-pass membrane protein</topology>
    </subcellularLocation>
    <subcellularLocation>
        <location evidence="2">Cell outer membrane</location>
        <topology evidence="2">Lipid-anchor</topology>
    </subcellularLocation>
    <subcellularLocation>
        <location evidence="1">Membrane</location>
        <topology evidence="1">Multi-pass membrane protein</topology>
    </subcellularLocation>
</comment>
<evidence type="ECO:0000256" key="4">
    <source>
        <dbReference type="ARBA" id="ARBA00022448"/>
    </source>
</evidence>
<evidence type="ECO:0000313" key="24">
    <source>
        <dbReference type="EMBL" id="MBE9610488.1"/>
    </source>
</evidence>
<evidence type="ECO:0000256" key="12">
    <source>
        <dbReference type="ARBA" id="ARBA00023004"/>
    </source>
</evidence>
<dbReference type="InterPro" id="IPR001505">
    <property type="entry name" value="Copper_CuA"/>
</dbReference>
<dbReference type="Proteomes" id="UP000604481">
    <property type="component" value="Unassembled WGS sequence"/>
</dbReference>
<feature type="domain" description="Cytochrome oxidase subunit II copper A binding" evidence="21">
    <location>
        <begin position="107"/>
        <end position="249"/>
    </location>
</feature>
<dbReference type="Gene3D" id="2.60.40.420">
    <property type="entry name" value="Cupredoxins - blue copper proteins"/>
    <property type="match status" value="1"/>
</dbReference>
<keyword evidence="5 17" id="KW-0349">Heme</keyword>
<feature type="domain" description="Cytochrome c" evidence="23">
    <location>
        <begin position="269"/>
        <end position="345"/>
    </location>
</feature>
<dbReference type="SUPFAM" id="SSF81464">
    <property type="entry name" value="Cytochrome c oxidase subunit II-like, transmembrane region"/>
    <property type="match status" value="1"/>
</dbReference>
<evidence type="ECO:0000256" key="19">
    <source>
        <dbReference type="RuleBase" id="RU004024"/>
    </source>
</evidence>
<dbReference type="GO" id="GO:0005507">
    <property type="term" value="F:copper ion binding"/>
    <property type="evidence" value="ECO:0007669"/>
    <property type="project" value="InterPro"/>
</dbReference>
<dbReference type="Gene3D" id="1.10.760.10">
    <property type="entry name" value="Cytochrome c-like domain"/>
    <property type="match status" value="1"/>
</dbReference>
<protein>
    <recommendedName>
        <fullName evidence="19">Cytochrome c oxidase subunit 2</fullName>
        <ecNumber evidence="19">7.1.1.9</ecNumber>
    </recommendedName>
</protein>
<keyword evidence="12 17" id="KW-0408">Iron</keyword>
<dbReference type="GO" id="GO:0042773">
    <property type="term" value="P:ATP synthesis coupled electron transport"/>
    <property type="evidence" value="ECO:0007669"/>
    <property type="project" value="TreeGrafter"/>
</dbReference>
<dbReference type="GO" id="GO:0016491">
    <property type="term" value="F:oxidoreductase activity"/>
    <property type="evidence" value="ECO:0007669"/>
    <property type="project" value="InterPro"/>
</dbReference>
<comment type="function">
    <text evidence="15 19">Subunits I and II form the functional core of the enzyme complex. Electrons originating in cytochrome c are transferred via heme a and Cu(A) to the binuclear center formed by heme a3 and Cu(B).</text>
</comment>
<dbReference type="InterPro" id="IPR014222">
    <property type="entry name" value="Cyt_c_oxidase_su2"/>
</dbReference>
<keyword evidence="4 18" id="KW-0813">Transport</keyword>
<dbReference type="EMBL" id="JADFUA010000010">
    <property type="protein sequence ID" value="MBE9610488.1"/>
    <property type="molecule type" value="Genomic_DNA"/>
</dbReference>
<evidence type="ECO:0000259" key="22">
    <source>
        <dbReference type="PROSITE" id="PS50999"/>
    </source>
</evidence>